<sequence>MMKNYRITPTLLYQEYDSEDEMFQAFDDYLQSGYKVKETIYLCPVITNRQEEIILSYIHMKDIGEDIKKKIHRMCKSIRIMKPDYSDTILNIIGGIRNNYGYESHFKDSHNVLDRKYKNCIILLLDGLGASVLKENLDEDAFLNKKLSFTEHAIYPSTTAASTTSTQCGLTPLESSWTGWSNWIRELNREIILFTGNNYYTDEPTGRSGFDFIPFKPFFHDMKVKGYIINPDFSKETKDINDVLSDSLSKLNFPQPIVQYVYWPEPDGIMHQYGTYSNEAKEAIRDINDKVERYSQALPLDTILIISADHGHTPVKPINIYNCEVLNRYLKTKPSNDSRCVVFRVKDGMGSKFEKMFNSLFGEVFKLLPSKDAIKMGYFGDPNGHIHQRIEDFLGDYVAIATNQFYLNSKENNFNFKSHHAGITKDEMEVPVIVIRKY</sequence>
<comment type="caution">
    <text evidence="1">The sequence shown here is derived from an EMBL/GenBank/DDBJ whole genome shotgun (WGS) entry which is preliminary data.</text>
</comment>
<name>A0A397S776_9MOLU</name>
<dbReference type="OrthoDB" id="502398at2"/>
<dbReference type="Gene3D" id="3.40.720.10">
    <property type="entry name" value="Alkaline Phosphatase, subunit A"/>
    <property type="match status" value="1"/>
</dbReference>
<dbReference type="SUPFAM" id="SSF53649">
    <property type="entry name" value="Alkaline phosphatase-like"/>
    <property type="match status" value="1"/>
</dbReference>
<dbReference type="EMBL" id="QXEV01000003">
    <property type="protein sequence ID" value="RIA78134.1"/>
    <property type="molecule type" value="Genomic_DNA"/>
</dbReference>
<reference evidence="1 2" key="1">
    <citation type="submission" date="2018-08" db="EMBL/GenBank/DDBJ databases">
        <title>Genomic Encyclopedia of Archaeal and Bacterial Type Strains, Phase II (KMG-II): from individual species to whole genera.</title>
        <authorList>
            <person name="Goeker M."/>
        </authorList>
    </citation>
    <scope>NUCLEOTIDE SEQUENCE [LARGE SCALE GENOMIC DNA]</scope>
    <source>
        <strain evidence="1 2">ATCC 27112</strain>
    </source>
</reference>
<dbReference type="InterPro" id="IPR002591">
    <property type="entry name" value="Phosphodiest/P_Trfase"/>
</dbReference>
<dbReference type="Proteomes" id="UP000266506">
    <property type="component" value="Unassembled WGS sequence"/>
</dbReference>
<protein>
    <submittedName>
        <fullName evidence="1">Putative AlkP superfamily pyrophosphatase or phosphodiesterase</fullName>
    </submittedName>
</protein>
<dbReference type="Pfam" id="PF01663">
    <property type="entry name" value="Phosphodiest"/>
    <property type="match status" value="1"/>
</dbReference>
<dbReference type="AlphaFoldDB" id="A0A397S776"/>
<accession>A0A397S776</accession>
<gene>
    <name evidence="1" type="ORF">EI71_00446</name>
</gene>
<dbReference type="InParanoid" id="A0A397S776"/>
<keyword evidence="2" id="KW-1185">Reference proteome</keyword>
<evidence type="ECO:0000313" key="1">
    <source>
        <dbReference type="EMBL" id="RIA78134.1"/>
    </source>
</evidence>
<proteinExistence type="predicted"/>
<dbReference type="RefSeq" id="WP_119015613.1">
    <property type="nucleotide sequence ID" value="NZ_QXEV01000003.1"/>
</dbReference>
<evidence type="ECO:0000313" key="2">
    <source>
        <dbReference type="Proteomes" id="UP000266506"/>
    </source>
</evidence>
<dbReference type="InterPro" id="IPR017850">
    <property type="entry name" value="Alkaline_phosphatase_core_sf"/>
</dbReference>
<organism evidence="1 2">
    <name type="scientific">Anaeroplasma bactoclasticum</name>
    <dbReference type="NCBI Taxonomy" id="2088"/>
    <lineage>
        <taxon>Bacteria</taxon>
        <taxon>Bacillati</taxon>
        <taxon>Mycoplasmatota</taxon>
        <taxon>Mollicutes</taxon>
        <taxon>Anaeroplasmatales</taxon>
        <taxon>Anaeroplasmataceae</taxon>
        <taxon>Anaeroplasma</taxon>
    </lineage>
</organism>